<dbReference type="Pfam" id="PF03551">
    <property type="entry name" value="PadR"/>
    <property type="match status" value="1"/>
</dbReference>
<gene>
    <name evidence="3" type="ORF">SAMEA44547418_01819</name>
</gene>
<evidence type="ECO:0000259" key="1">
    <source>
        <dbReference type="Pfam" id="PF03551"/>
    </source>
</evidence>
<dbReference type="Gene3D" id="6.10.140.190">
    <property type="match status" value="1"/>
</dbReference>
<reference evidence="3 4" key="1">
    <citation type="submission" date="2017-06" db="EMBL/GenBank/DDBJ databases">
        <authorList>
            <consortium name="Pathogen Informatics"/>
        </authorList>
    </citation>
    <scope>NUCLEOTIDE SEQUENCE [LARGE SCALE GENOMIC DNA]</scope>
    <source>
        <strain evidence="3 4">NCTC12018</strain>
    </source>
</reference>
<evidence type="ECO:0000313" key="4">
    <source>
        <dbReference type="Proteomes" id="UP000214973"/>
    </source>
</evidence>
<dbReference type="KEGG" id="vrm:44547418_01819"/>
<sequence length="183" mass="21463">MAQKNTLQYILLGLISHEDMAGYDIKKLFNTELSDFWHANHSQIYPELRRLEAEGFIEATTEIVGEKLEKHLYHITKKGLKILHQWMKEPLNDVPPSKDEFPIKAYLISSATDPILMELIDEEIGRHQTKIIYLRSRLSSVCPNNKINHYGHALILRRAIHREQSYLAWLKEEKTMLQEISEQ</sequence>
<accession>A0A239ZXH6</accession>
<dbReference type="InterPro" id="IPR018309">
    <property type="entry name" value="Tscrpt_reg_PadR_C"/>
</dbReference>
<dbReference type="Pfam" id="PF10400">
    <property type="entry name" value="Vir_act_alpha_C"/>
    <property type="match status" value="1"/>
</dbReference>
<dbReference type="InterPro" id="IPR005149">
    <property type="entry name" value="Tscrpt_reg_PadR_N"/>
</dbReference>
<feature type="domain" description="Transcription regulator PadR N-terminal" evidence="1">
    <location>
        <begin position="11"/>
        <end position="84"/>
    </location>
</feature>
<dbReference type="Proteomes" id="UP000214973">
    <property type="component" value="Chromosome 1"/>
</dbReference>
<dbReference type="PANTHER" id="PTHR43252:SF6">
    <property type="entry name" value="NEGATIVE TRANSCRIPTION REGULATOR PADR"/>
    <property type="match status" value="1"/>
</dbReference>
<dbReference type="InterPro" id="IPR036390">
    <property type="entry name" value="WH_DNA-bd_sf"/>
</dbReference>
<dbReference type="PANTHER" id="PTHR43252">
    <property type="entry name" value="TRANSCRIPTIONAL REGULATOR YQJI"/>
    <property type="match status" value="1"/>
</dbReference>
<feature type="domain" description="Transcription regulator PadR C-terminal" evidence="2">
    <location>
        <begin position="98"/>
        <end position="172"/>
    </location>
</feature>
<name>A0A239ZXH6_9FIRM</name>
<evidence type="ECO:0000313" key="3">
    <source>
        <dbReference type="EMBL" id="SNV75514.1"/>
    </source>
</evidence>
<dbReference type="InterPro" id="IPR036388">
    <property type="entry name" value="WH-like_DNA-bd_sf"/>
</dbReference>
<keyword evidence="4" id="KW-1185">Reference proteome</keyword>
<dbReference type="EMBL" id="LT906470">
    <property type="protein sequence ID" value="SNV75514.1"/>
    <property type="molecule type" value="Genomic_DNA"/>
</dbReference>
<dbReference type="RefSeq" id="WP_095066598.1">
    <property type="nucleotide sequence ID" value="NZ_LT906470.1"/>
</dbReference>
<evidence type="ECO:0000259" key="2">
    <source>
        <dbReference type="Pfam" id="PF10400"/>
    </source>
</evidence>
<protein>
    <submittedName>
        <fullName evidence="3">Lineage-specific thermal regulator protein</fullName>
    </submittedName>
</protein>
<organism evidence="3 4">
    <name type="scientific">Veillonella rodentium</name>
    <dbReference type="NCBI Taxonomy" id="248315"/>
    <lineage>
        <taxon>Bacteria</taxon>
        <taxon>Bacillati</taxon>
        <taxon>Bacillota</taxon>
        <taxon>Negativicutes</taxon>
        <taxon>Veillonellales</taxon>
        <taxon>Veillonellaceae</taxon>
        <taxon>Veillonella</taxon>
    </lineage>
</organism>
<proteinExistence type="predicted"/>
<dbReference type="AlphaFoldDB" id="A0A239ZXH6"/>
<dbReference type="SUPFAM" id="SSF46785">
    <property type="entry name" value="Winged helix' DNA-binding domain"/>
    <property type="match status" value="1"/>
</dbReference>
<dbReference type="Gene3D" id="1.10.10.10">
    <property type="entry name" value="Winged helix-like DNA-binding domain superfamily/Winged helix DNA-binding domain"/>
    <property type="match status" value="1"/>
</dbReference>